<name>A0A1Z3HJF7_9CYAN</name>
<proteinExistence type="predicted"/>
<accession>A0A1Z3HJF7</accession>
<dbReference type="KEGG" id="hhg:XM38_013620"/>
<dbReference type="OrthoDB" id="466817at2"/>
<protein>
    <recommendedName>
        <fullName evidence="3">Replication restart DNA helicase PriA</fullName>
    </recommendedName>
</protein>
<keyword evidence="2" id="KW-1185">Reference proteome</keyword>
<dbReference type="AlphaFoldDB" id="A0A1Z3HJF7"/>
<dbReference type="EMBL" id="CP021983">
    <property type="protein sequence ID" value="ASC70423.1"/>
    <property type="molecule type" value="Genomic_DNA"/>
</dbReference>
<evidence type="ECO:0000313" key="1">
    <source>
        <dbReference type="EMBL" id="ASC70423.1"/>
    </source>
</evidence>
<dbReference type="RefSeq" id="WP_080807574.1">
    <property type="nucleotide sequence ID" value="NZ_CP021983.2"/>
</dbReference>
<gene>
    <name evidence="1" type="ORF">XM38_013620</name>
</gene>
<sequence>MVSVFQKVACPNCGNTAERYYIDTEHLVRTQCPQCDYLMITCSQTGRVIEAYAPGLPVCR</sequence>
<organism evidence="1 2">
    <name type="scientific">Halomicronema hongdechloris C2206</name>
    <dbReference type="NCBI Taxonomy" id="1641165"/>
    <lineage>
        <taxon>Bacteria</taxon>
        <taxon>Bacillati</taxon>
        <taxon>Cyanobacteriota</taxon>
        <taxon>Cyanophyceae</taxon>
        <taxon>Nodosilineales</taxon>
        <taxon>Nodosilineaceae</taxon>
        <taxon>Halomicronema</taxon>
    </lineage>
</organism>
<evidence type="ECO:0000313" key="2">
    <source>
        <dbReference type="Proteomes" id="UP000191901"/>
    </source>
</evidence>
<dbReference type="STRING" id="1641165.XM38_08265"/>
<dbReference type="Proteomes" id="UP000191901">
    <property type="component" value="Chromosome"/>
</dbReference>
<evidence type="ECO:0008006" key="3">
    <source>
        <dbReference type="Google" id="ProtNLM"/>
    </source>
</evidence>
<reference evidence="1 2" key="1">
    <citation type="journal article" date="2016" name="Biochim. Biophys. Acta">
        <title>Characterization of red-shifted phycobilisomes isolated from the chlorophyll f-containing cyanobacterium Halomicronema hongdechloris.</title>
        <authorList>
            <person name="Li Y."/>
            <person name="Lin Y."/>
            <person name="Garvey C.J."/>
            <person name="Birch D."/>
            <person name="Corkery R.W."/>
            <person name="Loughlin P.C."/>
            <person name="Scheer H."/>
            <person name="Willows R.D."/>
            <person name="Chen M."/>
        </authorList>
    </citation>
    <scope>NUCLEOTIDE SEQUENCE [LARGE SCALE GENOMIC DNA]</scope>
    <source>
        <strain evidence="1 2">C2206</strain>
    </source>
</reference>